<evidence type="ECO:0000259" key="7">
    <source>
        <dbReference type="Pfam" id="PF14322"/>
    </source>
</evidence>
<dbReference type="InterPro" id="IPR012944">
    <property type="entry name" value="SusD_RagB_dom"/>
</dbReference>
<keyword evidence="3" id="KW-0732">Signal</keyword>
<dbReference type="Pfam" id="PF14322">
    <property type="entry name" value="SusD-like_3"/>
    <property type="match status" value="1"/>
</dbReference>
<dbReference type="Pfam" id="PF07980">
    <property type="entry name" value="SusD_RagB"/>
    <property type="match status" value="1"/>
</dbReference>
<proteinExistence type="inferred from homology"/>
<dbReference type="InterPro" id="IPR011990">
    <property type="entry name" value="TPR-like_helical_dom_sf"/>
</dbReference>
<comment type="caution">
    <text evidence="8">The sequence shown here is derived from an EMBL/GenBank/DDBJ whole genome shotgun (WGS) entry which is preliminary data.</text>
</comment>
<dbReference type="Gene3D" id="1.25.40.390">
    <property type="match status" value="1"/>
</dbReference>
<reference evidence="8" key="1">
    <citation type="journal article" date="2014" name="Int. J. Syst. Evol. Microbiol.">
        <title>Complete genome sequence of Corynebacterium casei LMG S-19264T (=DSM 44701T), isolated from a smear-ripened cheese.</title>
        <authorList>
            <consortium name="US DOE Joint Genome Institute (JGI-PGF)"/>
            <person name="Walter F."/>
            <person name="Albersmeier A."/>
            <person name="Kalinowski J."/>
            <person name="Ruckert C."/>
        </authorList>
    </citation>
    <scope>NUCLEOTIDE SEQUENCE</scope>
    <source>
        <strain evidence="8">CGMCC 1.15290</strain>
    </source>
</reference>
<evidence type="ECO:0000256" key="3">
    <source>
        <dbReference type="ARBA" id="ARBA00022729"/>
    </source>
</evidence>
<evidence type="ECO:0000256" key="2">
    <source>
        <dbReference type="ARBA" id="ARBA00006275"/>
    </source>
</evidence>
<comment type="similarity">
    <text evidence="2">Belongs to the SusD family.</text>
</comment>
<gene>
    <name evidence="8" type="ORF">GCM10011379_24610</name>
</gene>
<dbReference type="SUPFAM" id="SSF48452">
    <property type="entry name" value="TPR-like"/>
    <property type="match status" value="1"/>
</dbReference>
<name>A0A917J021_9BACT</name>
<dbReference type="EMBL" id="BMIB01000002">
    <property type="protein sequence ID" value="GGH68370.1"/>
    <property type="molecule type" value="Genomic_DNA"/>
</dbReference>
<accession>A0A917J021</accession>
<dbReference type="PROSITE" id="PS51257">
    <property type="entry name" value="PROKAR_LIPOPROTEIN"/>
    <property type="match status" value="1"/>
</dbReference>
<keyword evidence="5" id="KW-0998">Cell outer membrane</keyword>
<evidence type="ECO:0000313" key="9">
    <source>
        <dbReference type="Proteomes" id="UP000627292"/>
    </source>
</evidence>
<comment type="subcellular location">
    <subcellularLocation>
        <location evidence="1">Cell outer membrane</location>
    </subcellularLocation>
</comment>
<evidence type="ECO:0000256" key="4">
    <source>
        <dbReference type="ARBA" id="ARBA00023136"/>
    </source>
</evidence>
<reference evidence="8" key="2">
    <citation type="submission" date="2020-09" db="EMBL/GenBank/DDBJ databases">
        <authorList>
            <person name="Sun Q."/>
            <person name="Zhou Y."/>
        </authorList>
    </citation>
    <scope>NUCLEOTIDE SEQUENCE</scope>
    <source>
        <strain evidence="8">CGMCC 1.15290</strain>
    </source>
</reference>
<protein>
    <submittedName>
        <fullName evidence="8">Membrane protein</fullName>
    </submittedName>
</protein>
<feature type="domain" description="RagB/SusD" evidence="6">
    <location>
        <begin position="328"/>
        <end position="490"/>
    </location>
</feature>
<keyword evidence="4" id="KW-0472">Membrane</keyword>
<dbReference type="RefSeq" id="WP_188952471.1">
    <property type="nucleotide sequence ID" value="NZ_BMIB01000002.1"/>
</dbReference>
<evidence type="ECO:0000256" key="5">
    <source>
        <dbReference type="ARBA" id="ARBA00023237"/>
    </source>
</evidence>
<dbReference type="AlphaFoldDB" id="A0A917J021"/>
<organism evidence="8 9">
    <name type="scientific">Filimonas zeae</name>
    <dbReference type="NCBI Taxonomy" id="1737353"/>
    <lineage>
        <taxon>Bacteria</taxon>
        <taxon>Pseudomonadati</taxon>
        <taxon>Bacteroidota</taxon>
        <taxon>Chitinophagia</taxon>
        <taxon>Chitinophagales</taxon>
        <taxon>Chitinophagaceae</taxon>
        <taxon>Filimonas</taxon>
    </lineage>
</organism>
<evidence type="ECO:0000313" key="8">
    <source>
        <dbReference type="EMBL" id="GGH68370.1"/>
    </source>
</evidence>
<feature type="domain" description="SusD-like N-terminal" evidence="7">
    <location>
        <begin position="91"/>
        <end position="238"/>
    </location>
</feature>
<evidence type="ECO:0000259" key="6">
    <source>
        <dbReference type="Pfam" id="PF07980"/>
    </source>
</evidence>
<dbReference type="Proteomes" id="UP000627292">
    <property type="component" value="Unassembled WGS sequence"/>
</dbReference>
<evidence type="ECO:0000256" key="1">
    <source>
        <dbReference type="ARBA" id="ARBA00004442"/>
    </source>
</evidence>
<sequence length="492" mass="55078">MGAFKHITYSIAGIALLVSSCKKSYLDTFPTDGATVDATFSTTTGGWTAVNGIHRSLYIQYAFQDQGGQGSVLINLDYMGEDLVKTGPGSGWFTNSYRWKSHRTVTGSTDLYPYRFYYKIIRNANMILEQIDKATGPDADKKAIRGEAYVYRAWAHFMLVQLYGKRYDNNAHPNSQAGVPLRLTSSIVPLPRATVEDIYTQVNKDLDSAVVNLTGYNRTYKSHFNVQAAKGIKARVALTMQNWAVAAQLAAEARAGYPLMSNTDYLKGFNDINNTEWIWGSQQIADQTTYFYSFFAYMSANYAAADIRTNPKAINSRLYRQLTATDIRKQLWDSTGTNTAFPIPANGVRRQYMNRKFLTATSSSIGDVPNMRAAEMYLIEAEAKARSGDNAGAQQALYLLAVQRDPSYTRSTRTDSELIGEIMMQRRAELWGEGFRFLDLKRLNLPLNRSGANHDASFAEIFTVPAGSNLWQWLIPQDEINNSNGVVTQNEL</sequence>
<dbReference type="InterPro" id="IPR033985">
    <property type="entry name" value="SusD-like_N"/>
</dbReference>
<keyword evidence="9" id="KW-1185">Reference proteome</keyword>
<dbReference type="GO" id="GO:0009279">
    <property type="term" value="C:cell outer membrane"/>
    <property type="evidence" value="ECO:0007669"/>
    <property type="project" value="UniProtKB-SubCell"/>
</dbReference>